<name>A0A636GBP7_SALET</name>
<dbReference type="EMBL" id="AAMJPF010000023">
    <property type="protein sequence ID" value="EDI0272848.1"/>
    <property type="molecule type" value="Genomic_DNA"/>
</dbReference>
<accession>A0A636GBP7</accession>
<comment type="caution">
    <text evidence="1">The sequence shown here is derived from an EMBL/GenBank/DDBJ whole genome shotgun (WGS) entry which is preliminary data.</text>
</comment>
<organism evidence="1">
    <name type="scientific">Salmonella enterica subsp. enterica serovar Panama</name>
    <dbReference type="NCBI Taxonomy" id="29472"/>
    <lineage>
        <taxon>Bacteria</taxon>
        <taxon>Pseudomonadati</taxon>
        <taxon>Pseudomonadota</taxon>
        <taxon>Gammaproteobacteria</taxon>
        <taxon>Enterobacterales</taxon>
        <taxon>Enterobacteriaceae</taxon>
        <taxon>Salmonella</taxon>
    </lineage>
</organism>
<reference evidence="1" key="1">
    <citation type="submission" date="2018-07" db="EMBL/GenBank/DDBJ databases">
        <authorList>
            <person name="Ashton P.M."/>
            <person name="Dallman T."/>
            <person name="Nair S."/>
            <person name="De Pinna E."/>
            <person name="Peters T."/>
            <person name="Grant K."/>
        </authorList>
    </citation>
    <scope>NUCLEOTIDE SEQUENCE</scope>
    <source>
        <strain evidence="1">333397</strain>
    </source>
</reference>
<gene>
    <name evidence="1" type="ORF">CC707_17260</name>
</gene>
<evidence type="ECO:0008006" key="2">
    <source>
        <dbReference type="Google" id="ProtNLM"/>
    </source>
</evidence>
<sequence length="117" mass="13267">MQKVIKKYDNRKNFGTLSVLKQNGKHEGIKMITIELDIEFSSLGETTEAVAKVFAAEVKQRLESEYPDSSVSVDIDIRGFGGLHVIADSCELQDEIIERVNYIERDVWEHGAWHNAS</sequence>
<evidence type="ECO:0000313" key="1">
    <source>
        <dbReference type="EMBL" id="EDI0272848.1"/>
    </source>
</evidence>
<proteinExistence type="predicted"/>
<protein>
    <recommendedName>
        <fullName evidence="2">DinI family protein</fullName>
    </recommendedName>
</protein>
<dbReference type="AlphaFoldDB" id="A0A636GBP7"/>